<sequence length="641" mass="70686">MLVIVALGLLDPWLRRTLEQQVTVRTQGRYRLRIGQLHTSLWHRAIQLQGIQLRPVKDAAQWSDTTTLPHLLAGVSQLRVSGVGLWAALRGQVVPVDSVVLAGVTLRVLHLPRLPKQPLYALLPAHIPGLRIGWVGAQNVRAAYGARRQPTASLRRARAILRDVLLSPAGAADTLRLAYAAWVEVGVAGLAVRDVSHHWAELGRGEFSSRTHCLSLDALRITALANPRQGGGAPKVGLTLPHLRLTGIRTTGLRHRRLALDSLLLTTPRLTLTPGTRPPLPLPQRLRPYLRQLTLAHLHLTNGFVRVAGQPLNPTIHHLTLTATDLRVGPEPDRAAPRILYARAWEARTGLITATPVPYYRAVLGRLHLATRTGLLEAAQVALTPTVTPYELARRQHRQVPHLTVRLPRLRASALDYAALMRGAVRVGQVVLEQPRIWSAGDARLPLNPAASSITPETLGRLPFRFDIRRLRIRQANVYTSYVAPKGGLGRISLNRLDATLTNFTNDPRRMTTAHPAVVRASGWLQNQCRIQLTIWAPLLDPNGTHRGEATFGSAPFTLFNPMTEPTRMVRFAQGRIDRIRVRLRVNRQGAQGSMRAEYHGLKLALLSRHGGGDQRNLLTKAGATILNGLVVRDNNPARPG</sequence>
<protein>
    <recommendedName>
        <fullName evidence="3">AsmA-like C-terminal domain-containing protein</fullName>
    </recommendedName>
</protein>
<keyword evidence="2" id="KW-1185">Reference proteome</keyword>
<dbReference type="Proteomes" id="UP001500567">
    <property type="component" value="Unassembled WGS sequence"/>
</dbReference>
<evidence type="ECO:0000313" key="2">
    <source>
        <dbReference type="Proteomes" id="UP001500567"/>
    </source>
</evidence>
<evidence type="ECO:0008006" key="3">
    <source>
        <dbReference type="Google" id="ProtNLM"/>
    </source>
</evidence>
<proteinExistence type="predicted"/>
<gene>
    <name evidence="1" type="ORF">GCM10022408_24160</name>
</gene>
<accession>A0ABP7SFF0</accession>
<name>A0ABP7SFF0_9BACT</name>
<dbReference type="EMBL" id="BAABDJ010000027">
    <property type="protein sequence ID" value="GAA4011015.1"/>
    <property type="molecule type" value="Genomic_DNA"/>
</dbReference>
<reference evidence="2" key="1">
    <citation type="journal article" date="2019" name="Int. J. Syst. Evol. Microbiol.">
        <title>The Global Catalogue of Microorganisms (GCM) 10K type strain sequencing project: providing services to taxonomists for standard genome sequencing and annotation.</title>
        <authorList>
            <consortium name="The Broad Institute Genomics Platform"/>
            <consortium name="The Broad Institute Genome Sequencing Center for Infectious Disease"/>
            <person name="Wu L."/>
            <person name="Ma J."/>
        </authorList>
    </citation>
    <scope>NUCLEOTIDE SEQUENCE [LARGE SCALE GENOMIC DNA]</scope>
    <source>
        <strain evidence="2">JCM 17224</strain>
    </source>
</reference>
<evidence type="ECO:0000313" key="1">
    <source>
        <dbReference type="EMBL" id="GAA4011015.1"/>
    </source>
</evidence>
<comment type="caution">
    <text evidence="1">The sequence shown here is derived from an EMBL/GenBank/DDBJ whole genome shotgun (WGS) entry which is preliminary data.</text>
</comment>
<organism evidence="1 2">
    <name type="scientific">Hymenobacter fastidiosus</name>
    <dbReference type="NCBI Taxonomy" id="486264"/>
    <lineage>
        <taxon>Bacteria</taxon>
        <taxon>Pseudomonadati</taxon>
        <taxon>Bacteroidota</taxon>
        <taxon>Cytophagia</taxon>
        <taxon>Cytophagales</taxon>
        <taxon>Hymenobacteraceae</taxon>
        <taxon>Hymenobacter</taxon>
    </lineage>
</organism>